<sequence length="1095" mass="115323">MGNDINLNTGASIGDILLGGTVNGNHNLTLNAGTGNITFGNAVNVNSLTTTAANTNIANNITTTGTQQFTGAVNLTGNNPKTFNSTNNDILFSSTINGLTTDFTLNAGTGNLTFGNAVNVNSLTTTAANTNIANNITTTGTQQFTGAVNLTGNNPKTFNSTNNDILFSSTINGLTTDFTLNAGTGNLTFGNAVNVNSLTTTAANTNIANNITTAGNQTYNGDVNLTGNNSNQELKSNSGNIEFNGNVAAGNNNVTLTADDIKLPELPTTTTGTGNLTIQSATANRNITLGNEIAGTLNLTSAEIAGLADGFSSITIGRKDGIGNIAINNPVAFKDPTTIKTPNGTGSISATATITGLNNASINLLANQNISTSNITTQGENINVTSTLGGISTNDITGNLINLAASQNITTANINGENINLNSSSGGISINNITGGLTNLTANQNINTGKIDTTNDKVNLKSNIGAVTTQNITTQGEDVNIQALVDTSSSSGSNPTVDSNTGVVTTQNITTQGGNINIQAKNRIKTGFLDTSSSTGNGGNVMLDPDNDIEVFAINTQALGSGLGGNVDITTRRFFRATGSFEARNGVRSSISTIGGDGNGSVTIRHGGDGNTLFIIGNSSELGTAAAITGGVINNIRPVRSFEGSFTQSNIQIITDSNSSITIEPVPDISGLLSVSSNPAVTVDTDVATLEDRYTAEIESYSGRSFIRKSQADIQAELKQIEAQTGIKSAIVYVGFAPSDDTSQDKDVLYLTIFTSEGKTIRKQVSYATRAKIKEVANELYSKVQNVNSTNYLKSAQQLYKWLIAPYEAELQKQGVNNLSFVLDAGLRFIPMAALHDGQQFLIEKYSLGIIPSASATKMSYSSIKNAQVLAMGASEFAEDQNQNKLEAVPVELDNITNLWNGKSFLNQSFTLENLQTQRQKNPVTNKPFEIIHLATHAEFAPGDASSSYIQLYNSKLGFDQVSELGWDEPPVELLVLSACKSAFGDNNSELGFAGLAVKTGVKSALASLWWVEDNGTMVLMTEFYRQLKTSPIKSEALRQTQLAMIQGKVKVEENQLISLRGSINIPGKIAEKLQNANLSHPYYWSAFTMIGSQW</sequence>
<evidence type="ECO:0000313" key="2">
    <source>
        <dbReference type="EMBL" id="GCL38267.1"/>
    </source>
</evidence>
<reference evidence="3" key="1">
    <citation type="submission" date="2019-02" db="EMBL/GenBank/DDBJ databases">
        <title>Draft genome sequence of Sphaerospermopsis reniformis NIES-1949.</title>
        <authorList>
            <person name="Yamaguchi H."/>
            <person name="Suzuki S."/>
            <person name="Kawachi M."/>
        </authorList>
    </citation>
    <scope>NUCLEOTIDE SEQUENCE [LARGE SCALE GENOMIC DNA]</scope>
    <source>
        <strain evidence="3">NIES-1949</strain>
    </source>
</reference>
<accession>A0A480A0E5</accession>
<name>A0A480A0E5_9CYAN</name>
<proteinExistence type="predicted"/>
<evidence type="ECO:0000259" key="1">
    <source>
        <dbReference type="Pfam" id="PF12770"/>
    </source>
</evidence>
<gene>
    <name evidence="2" type="ORF">SR1949_33810</name>
</gene>
<dbReference type="Proteomes" id="UP000300142">
    <property type="component" value="Unassembled WGS sequence"/>
</dbReference>
<comment type="caution">
    <text evidence="2">The sequence shown here is derived from an EMBL/GenBank/DDBJ whole genome shotgun (WGS) entry which is preliminary data.</text>
</comment>
<dbReference type="Pfam" id="PF12770">
    <property type="entry name" value="CHAT"/>
    <property type="match status" value="1"/>
</dbReference>
<evidence type="ECO:0000313" key="3">
    <source>
        <dbReference type="Proteomes" id="UP000300142"/>
    </source>
</evidence>
<feature type="domain" description="CHAT" evidence="1">
    <location>
        <begin position="794"/>
        <end position="1093"/>
    </location>
</feature>
<keyword evidence="3" id="KW-1185">Reference proteome</keyword>
<dbReference type="InterPro" id="IPR024983">
    <property type="entry name" value="CHAT_dom"/>
</dbReference>
<protein>
    <recommendedName>
        <fullName evidence="1">CHAT domain-containing protein</fullName>
    </recommendedName>
</protein>
<dbReference type="EMBL" id="BJCE01000128">
    <property type="protein sequence ID" value="GCL38267.1"/>
    <property type="molecule type" value="Genomic_DNA"/>
</dbReference>
<organism evidence="2 3">
    <name type="scientific">Sphaerospermopsis reniformis</name>
    <dbReference type="NCBI Taxonomy" id="531300"/>
    <lineage>
        <taxon>Bacteria</taxon>
        <taxon>Bacillati</taxon>
        <taxon>Cyanobacteriota</taxon>
        <taxon>Cyanophyceae</taxon>
        <taxon>Nostocales</taxon>
        <taxon>Aphanizomenonaceae</taxon>
        <taxon>Sphaerospermopsis</taxon>
    </lineage>
</organism>
<dbReference type="AlphaFoldDB" id="A0A480A0E5"/>